<reference evidence="1 2" key="1">
    <citation type="submission" date="2016-10" db="EMBL/GenBank/DDBJ databases">
        <title>Complete Genome Sequence of Peptococcaceae strain DCMF.</title>
        <authorList>
            <person name="Edwards R.J."/>
            <person name="Holland S.I."/>
            <person name="Deshpande N.P."/>
            <person name="Wong Y.K."/>
            <person name="Ertan H."/>
            <person name="Manefield M."/>
            <person name="Russell T.L."/>
            <person name="Lee M.J."/>
        </authorList>
    </citation>
    <scope>NUCLEOTIDE SEQUENCE [LARGE SCALE GENOMIC DNA]</scope>
    <source>
        <strain evidence="1 2">DCMF</strain>
    </source>
</reference>
<name>A0A3G1L2A0_FORW1</name>
<organism evidence="1 2">
    <name type="scientific">Formimonas warabiya</name>
    <dbReference type="NCBI Taxonomy" id="1761012"/>
    <lineage>
        <taxon>Bacteria</taxon>
        <taxon>Bacillati</taxon>
        <taxon>Bacillota</taxon>
        <taxon>Clostridia</taxon>
        <taxon>Eubacteriales</taxon>
        <taxon>Peptococcaceae</taxon>
        <taxon>Candidatus Formimonas</taxon>
    </lineage>
</organism>
<dbReference type="AlphaFoldDB" id="A0A3G1L2A0"/>
<sequence>MVTVYTLASFSWFGFEDGIFTSISGSGSIPTVISFSKNERGNYHLVQYKEPMDGAGYSESVKEMFPKQLWDQVFNNNQYPTLARQQEDQAKLYLDSIGRKAQVSSAVVEKKPARINVEASNKLFAELTKWDSELNKFPYWLGTKEILENGVRYLYETSQSKTGDGFDLISFKKTKEDGTVVKEYRYKIVGSEPQLIHGDQ</sequence>
<evidence type="ECO:0000313" key="2">
    <source>
        <dbReference type="Proteomes" id="UP000323521"/>
    </source>
</evidence>
<accession>A0A3G1L2A0</accession>
<proteinExistence type="predicted"/>
<gene>
    <name evidence="1" type="ORF">DCMF_20420</name>
</gene>
<dbReference type="KEGG" id="fwa:DCMF_20420"/>
<dbReference type="Proteomes" id="UP000323521">
    <property type="component" value="Chromosome"/>
</dbReference>
<dbReference type="EMBL" id="CP017634">
    <property type="protein sequence ID" value="ATW28768.1"/>
    <property type="molecule type" value="Genomic_DNA"/>
</dbReference>
<evidence type="ECO:0000313" key="1">
    <source>
        <dbReference type="EMBL" id="ATW28768.1"/>
    </source>
</evidence>
<keyword evidence="2" id="KW-1185">Reference proteome</keyword>
<protein>
    <submittedName>
        <fullName evidence="1">Transcriptional regulator</fullName>
    </submittedName>
</protein>